<dbReference type="EMBL" id="MCGO01000034">
    <property type="protein sequence ID" value="ORY40722.1"/>
    <property type="molecule type" value="Genomic_DNA"/>
</dbReference>
<evidence type="ECO:0000256" key="1">
    <source>
        <dbReference type="ARBA" id="ARBA00004496"/>
    </source>
</evidence>
<dbReference type="GO" id="GO:0000290">
    <property type="term" value="P:deadenylation-dependent decapping of nuclear-transcribed mRNA"/>
    <property type="evidence" value="ECO:0007669"/>
    <property type="project" value="InterPro"/>
</dbReference>
<keyword evidence="7" id="KW-1185">Reference proteome</keyword>
<dbReference type="GO" id="GO:0008047">
    <property type="term" value="F:enzyme activator activity"/>
    <property type="evidence" value="ECO:0007669"/>
    <property type="project" value="InterPro"/>
</dbReference>
<dbReference type="PANTHER" id="PTHR16290">
    <property type="entry name" value="TRANSCRIPTION FACTOR SMIF DECAPPING ENZYME DCP1"/>
    <property type="match status" value="1"/>
</dbReference>
<accession>A0A1Y2C108</accession>
<feature type="non-terminal residue" evidence="6">
    <location>
        <position position="1"/>
    </location>
</feature>
<name>A0A1Y2C108_9FUNG</name>
<evidence type="ECO:0000256" key="4">
    <source>
        <dbReference type="ARBA" id="ARBA00022664"/>
    </source>
</evidence>
<gene>
    <name evidence="6" type="ORF">BCR33DRAFT_650913</name>
    <name evidence="5" type="ORF">BCR33DRAFT_653902</name>
</gene>
<feature type="non-terminal residue" evidence="6">
    <location>
        <position position="111"/>
    </location>
</feature>
<dbReference type="SUPFAM" id="SSF50729">
    <property type="entry name" value="PH domain-like"/>
    <property type="match status" value="1"/>
</dbReference>
<evidence type="ECO:0000313" key="6">
    <source>
        <dbReference type="EMBL" id="ORY40722.1"/>
    </source>
</evidence>
<dbReference type="Proteomes" id="UP000193642">
    <property type="component" value="Unassembled WGS sequence"/>
</dbReference>
<dbReference type="Pfam" id="PF06058">
    <property type="entry name" value="DCP1"/>
    <property type="match status" value="1"/>
</dbReference>
<dbReference type="PANTHER" id="PTHR16290:SF0">
    <property type="entry name" value="DECAPPING PROTEIN 1, ISOFORM A"/>
    <property type="match status" value="1"/>
</dbReference>
<reference evidence="6 7" key="1">
    <citation type="submission" date="2016-07" db="EMBL/GenBank/DDBJ databases">
        <title>Pervasive Adenine N6-methylation of Active Genes in Fungi.</title>
        <authorList>
            <consortium name="DOE Joint Genome Institute"/>
            <person name="Mondo S.J."/>
            <person name="Dannebaum R.O."/>
            <person name="Kuo R.C."/>
            <person name="Labutti K."/>
            <person name="Haridas S."/>
            <person name="Kuo A."/>
            <person name="Salamov A."/>
            <person name="Ahrendt S.R."/>
            <person name="Lipzen A."/>
            <person name="Sullivan W."/>
            <person name="Andreopoulos W.B."/>
            <person name="Clum A."/>
            <person name="Lindquist E."/>
            <person name="Daum C."/>
            <person name="Ramamoorthy G.K."/>
            <person name="Gryganskyi A."/>
            <person name="Culley D."/>
            <person name="Magnuson J.K."/>
            <person name="James T.Y."/>
            <person name="O'Malley M.A."/>
            <person name="Stajich J.E."/>
            <person name="Spatafora J.W."/>
            <person name="Visel A."/>
            <person name="Grigoriev I.V."/>
        </authorList>
    </citation>
    <scope>NUCLEOTIDE SEQUENCE [LARGE SCALE GENOMIC DNA]</scope>
    <source>
        <strain evidence="6 7">JEL800</strain>
    </source>
</reference>
<dbReference type="STRING" id="329046.A0A1Y2C108"/>
<dbReference type="OrthoDB" id="440673at2759"/>
<keyword evidence="4" id="KW-0507">mRNA processing</keyword>
<organism evidence="6 7">
    <name type="scientific">Rhizoclosmatium globosum</name>
    <dbReference type="NCBI Taxonomy" id="329046"/>
    <lineage>
        <taxon>Eukaryota</taxon>
        <taxon>Fungi</taxon>
        <taxon>Fungi incertae sedis</taxon>
        <taxon>Chytridiomycota</taxon>
        <taxon>Chytridiomycota incertae sedis</taxon>
        <taxon>Chytridiomycetes</taxon>
        <taxon>Chytridiales</taxon>
        <taxon>Chytriomycetaceae</taxon>
        <taxon>Rhizoclosmatium</taxon>
    </lineage>
</organism>
<sequence>AHNLKVLRRHDDKIISILDSTSHVVVYEFDEQRQSWNKRGIEGTLFIVSRNATLQHQLLILNRLGLENLTLDLNTDIEFQITGDYVIYRDQSQEHVQGLWIYEPQDRSRLA</sequence>
<keyword evidence="3" id="KW-0963">Cytoplasm</keyword>
<dbReference type="Gene3D" id="2.30.29.30">
    <property type="entry name" value="Pleckstrin-homology domain (PH domain)/Phosphotyrosine-binding domain (PTB)"/>
    <property type="match status" value="1"/>
</dbReference>
<evidence type="ECO:0000313" key="7">
    <source>
        <dbReference type="Proteomes" id="UP000193642"/>
    </source>
</evidence>
<dbReference type="GO" id="GO:0031087">
    <property type="term" value="P:deadenylation-independent decapping of nuclear-transcribed mRNA"/>
    <property type="evidence" value="ECO:0007669"/>
    <property type="project" value="TreeGrafter"/>
</dbReference>
<dbReference type="GO" id="GO:0006397">
    <property type="term" value="P:mRNA processing"/>
    <property type="evidence" value="ECO:0007669"/>
    <property type="project" value="UniProtKB-KW"/>
</dbReference>
<protein>
    <submittedName>
        <fullName evidence="6">PH domain-like protein</fullName>
    </submittedName>
</protein>
<dbReference type="GO" id="GO:0003729">
    <property type="term" value="F:mRNA binding"/>
    <property type="evidence" value="ECO:0007669"/>
    <property type="project" value="TreeGrafter"/>
</dbReference>
<dbReference type="GO" id="GO:0000932">
    <property type="term" value="C:P-body"/>
    <property type="evidence" value="ECO:0007669"/>
    <property type="project" value="TreeGrafter"/>
</dbReference>
<evidence type="ECO:0000256" key="3">
    <source>
        <dbReference type="ARBA" id="ARBA00022490"/>
    </source>
</evidence>
<proteinExistence type="inferred from homology"/>
<comment type="similarity">
    <text evidence="2">Belongs to the DCP1 family.</text>
</comment>
<dbReference type="InterPro" id="IPR010334">
    <property type="entry name" value="Dcp1"/>
</dbReference>
<dbReference type="AlphaFoldDB" id="A0A1Y2C108"/>
<evidence type="ECO:0000256" key="2">
    <source>
        <dbReference type="ARBA" id="ARBA00008778"/>
    </source>
</evidence>
<dbReference type="CDD" id="cd13182">
    <property type="entry name" value="EVH1-like_Dcp1"/>
    <property type="match status" value="1"/>
</dbReference>
<comment type="subcellular location">
    <subcellularLocation>
        <location evidence="1">Cytoplasm</location>
    </subcellularLocation>
</comment>
<comment type="caution">
    <text evidence="6">The sequence shown here is derived from an EMBL/GenBank/DDBJ whole genome shotgun (WGS) entry which is preliminary data.</text>
</comment>
<dbReference type="EMBL" id="MCGO01000069">
    <property type="protein sequence ID" value="ORY33001.1"/>
    <property type="molecule type" value="Genomic_DNA"/>
</dbReference>
<evidence type="ECO:0000313" key="5">
    <source>
        <dbReference type="EMBL" id="ORY33001.1"/>
    </source>
</evidence>
<dbReference type="InterPro" id="IPR011993">
    <property type="entry name" value="PH-like_dom_sf"/>
</dbReference>